<dbReference type="AlphaFoldDB" id="A0A2I2EY76"/>
<accession>A0A2I2EY76</accession>
<keyword evidence="1" id="KW-0732">Signal</keyword>
<proteinExistence type="predicted"/>
<evidence type="ECO:0000313" key="3">
    <source>
        <dbReference type="Proteomes" id="UP000234585"/>
    </source>
</evidence>
<evidence type="ECO:0000313" key="2">
    <source>
        <dbReference type="EMBL" id="PLB33320.1"/>
    </source>
</evidence>
<protein>
    <recommendedName>
        <fullName evidence="4">Secreted protein</fullName>
    </recommendedName>
</protein>
<gene>
    <name evidence="2" type="ORF">BDW47DRAFT_114205</name>
</gene>
<dbReference type="RefSeq" id="XP_024667332.1">
    <property type="nucleotide sequence ID" value="XM_024814603.1"/>
</dbReference>
<name>A0A2I2EY76_ASPCN</name>
<dbReference type="GeneID" id="36521763"/>
<evidence type="ECO:0000256" key="1">
    <source>
        <dbReference type="SAM" id="SignalP"/>
    </source>
</evidence>
<keyword evidence="3" id="KW-1185">Reference proteome</keyword>
<evidence type="ECO:0008006" key="4">
    <source>
        <dbReference type="Google" id="ProtNLM"/>
    </source>
</evidence>
<feature type="chain" id="PRO_5014171151" description="Secreted protein" evidence="1">
    <location>
        <begin position="23"/>
        <end position="91"/>
    </location>
</feature>
<dbReference type="Proteomes" id="UP000234585">
    <property type="component" value="Unassembled WGS sequence"/>
</dbReference>
<sequence length="91" mass="10550">MTLSFLFHCLSFSFLFFTHTHTHILSLSLSFLLTYDLNDPNNRSHSRQERYPRIGLLPFPSFPSIPEGTHTYIHTQSILAFVLTFSLDSTE</sequence>
<dbReference type="EMBL" id="KZ559213">
    <property type="protein sequence ID" value="PLB33320.1"/>
    <property type="molecule type" value="Genomic_DNA"/>
</dbReference>
<organism evidence="2 3">
    <name type="scientific">Aspergillus candidus</name>
    <dbReference type="NCBI Taxonomy" id="41067"/>
    <lineage>
        <taxon>Eukaryota</taxon>
        <taxon>Fungi</taxon>
        <taxon>Dikarya</taxon>
        <taxon>Ascomycota</taxon>
        <taxon>Pezizomycotina</taxon>
        <taxon>Eurotiomycetes</taxon>
        <taxon>Eurotiomycetidae</taxon>
        <taxon>Eurotiales</taxon>
        <taxon>Aspergillaceae</taxon>
        <taxon>Aspergillus</taxon>
        <taxon>Aspergillus subgen. Circumdati</taxon>
    </lineage>
</organism>
<reference evidence="2 3" key="1">
    <citation type="submission" date="2017-12" db="EMBL/GenBank/DDBJ databases">
        <authorList>
            <consortium name="DOE Joint Genome Institute"/>
            <person name="Haridas S."/>
            <person name="Kjaerbolling I."/>
            <person name="Vesth T.C."/>
            <person name="Frisvad J.C."/>
            <person name="Nybo J.L."/>
            <person name="Theobald S."/>
            <person name="Kuo A."/>
            <person name="Bowyer P."/>
            <person name="Matsuda Y."/>
            <person name="Mondo S."/>
            <person name="Lyhne E.K."/>
            <person name="Kogle M.E."/>
            <person name="Clum A."/>
            <person name="Lipzen A."/>
            <person name="Salamov A."/>
            <person name="Ngan C.Y."/>
            <person name="Daum C."/>
            <person name="Chiniquy J."/>
            <person name="Barry K."/>
            <person name="LaButti K."/>
            <person name="Simmons B.A."/>
            <person name="Magnuson J.K."/>
            <person name="Mortensen U.H."/>
            <person name="Larsen T.O."/>
            <person name="Grigoriev I.V."/>
            <person name="Baker S.E."/>
            <person name="Andersen M.R."/>
            <person name="Nordberg H.P."/>
            <person name="Cantor M.N."/>
            <person name="Hua S.X."/>
        </authorList>
    </citation>
    <scope>NUCLEOTIDE SEQUENCE [LARGE SCALE GENOMIC DNA]</scope>
    <source>
        <strain evidence="2 3">CBS 102.13</strain>
    </source>
</reference>
<feature type="signal peptide" evidence="1">
    <location>
        <begin position="1"/>
        <end position="22"/>
    </location>
</feature>